<name>A0A1W1X6Y1_9CLOT</name>
<dbReference type="PROSITE" id="PS51257">
    <property type="entry name" value="PROKAR_LIPOPROTEIN"/>
    <property type="match status" value="1"/>
</dbReference>
<sequence length="191" mass="21487">MKKLIPLLSILFLILIIFVGCGASDENDAKKVAENFVKNFYTIDSKKITKYNTLLQAENGQLSTATDSAGIAKLMKYENSIHSLSTENIKPLMTEKEYTTLIMNREDIMNIQGCAKNNFTMQVTSFNLTKASNDNESNTVSYSYKTNLKFISLKDKSTHSDVIEGFLGLSKKNGQWKISIFQTTVRSNLLK</sequence>
<accession>A0A1W1X6Y1</accession>
<gene>
    <name evidence="1" type="ORF">SAMN02745134_00912</name>
</gene>
<dbReference type="AlphaFoldDB" id="A0A1W1X6Y1"/>
<organism evidence="1 2">
    <name type="scientific">Clostridium acidisoli DSM 12555</name>
    <dbReference type="NCBI Taxonomy" id="1121291"/>
    <lineage>
        <taxon>Bacteria</taxon>
        <taxon>Bacillati</taxon>
        <taxon>Bacillota</taxon>
        <taxon>Clostridia</taxon>
        <taxon>Eubacteriales</taxon>
        <taxon>Clostridiaceae</taxon>
        <taxon>Clostridium</taxon>
    </lineage>
</organism>
<dbReference type="EMBL" id="FWXH01000002">
    <property type="protein sequence ID" value="SMC19706.1"/>
    <property type="molecule type" value="Genomic_DNA"/>
</dbReference>
<protein>
    <recommendedName>
        <fullName evidence="3">SnoaL-like domain-containing protein</fullName>
    </recommendedName>
</protein>
<evidence type="ECO:0000313" key="2">
    <source>
        <dbReference type="Proteomes" id="UP000192468"/>
    </source>
</evidence>
<reference evidence="1 2" key="1">
    <citation type="submission" date="2017-04" db="EMBL/GenBank/DDBJ databases">
        <authorList>
            <person name="Afonso C.L."/>
            <person name="Miller P.J."/>
            <person name="Scott M.A."/>
            <person name="Spackman E."/>
            <person name="Goraichik I."/>
            <person name="Dimitrov K.M."/>
            <person name="Suarez D.L."/>
            <person name="Swayne D.E."/>
        </authorList>
    </citation>
    <scope>NUCLEOTIDE SEQUENCE [LARGE SCALE GENOMIC DNA]</scope>
    <source>
        <strain evidence="1 2">DSM 12555</strain>
    </source>
</reference>
<dbReference type="OrthoDB" id="9851329at2"/>
<proteinExistence type="predicted"/>
<dbReference type="Proteomes" id="UP000192468">
    <property type="component" value="Unassembled WGS sequence"/>
</dbReference>
<dbReference type="STRING" id="1121291.SAMN02745134_00912"/>
<dbReference type="RefSeq" id="WP_084114132.1">
    <property type="nucleotide sequence ID" value="NZ_FWXH01000002.1"/>
</dbReference>
<keyword evidence="2" id="KW-1185">Reference proteome</keyword>
<evidence type="ECO:0000313" key="1">
    <source>
        <dbReference type="EMBL" id="SMC19706.1"/>
    </source>
</evidence>
<evidence type="ECO:0008006" key="3">
    <source>
        <dbReference type="Google" id="ProtNLM"/>
    </source>
</evidence>